<organism evidence="3 4">
    <name type="scientific">SAR324 cluster bacterium</name>
    <dbReference type="NCBI Taxonomy" id="2024889"/>
    <lineage>
        <taxon>Bacteria</taxon>
        <taxon>Deltaproteobacteria</taxon>
        <taxon>SAR324 cluster</taxon>
    </lineage>
</organism>
<evidence type="ECO:0000313" key="3">
    <source>
        <dbReference type="EMBL" id="MAH62983.1"/>
    </source>
</evidence>
<keyword evidence="2" id="KW-1133">Transmembrane helix</keyword>
<sequence>MSMRETRILPDPIRGRYLACGAHQPKGFSLIEVMIVVAIIGILATLAYPSLEGYLQRAKQSEVKTNLATIHAAEKLYHASNGSYTDDYVVLGVDIADDAIYSYGITATASTFTATATANLDDDATEDTWTINQDKQLVQTTDDFTE</sequence>
<evidence type="ECO:0000313" key="4">
    <source>
        <dbReference type="Proteomes" id="UP000226525"/>
    </source>
</evidence>
<dbReference type="Pfam" id="PF16732">
    <property type="entry name" value="ComP_DUS"/>
    <property type="match status" value="1"/>
</dbReference>
<dbReference type="PANTHER" id="PTHR30093">
    <property type="entry name" value="GENERAL SECRETION PATHWAY PROTEIN G"/>
    <property type="match status" value="1"/>
</dbReference>
<dbReference type="GO" id="GO:0015627">
    <property type="term" value="C:type II protein secretion system complex"/>
    <property type="evidence" value="ECO:0007669"/>
    <property type="project" value="InterPro"/>
</dbReference>
<dbReference type="AlphaFoldDB" id="A0A2D6YIH1"/>
<evidence type="ECO:0000256" key="2">
    <source>
        <dbReference type="SAM" id="Phobius"/>
    </source>
</evidence>
<name>A0A2D6YIH1_9DELT</name>
<dbReference type="GO" id="GO:0043683">
    <property type="term" value="P:type IV pilus assembly"/>
    <property type="evidence" value="ECO:0007669"/>
    <property type="project" value="InterPro"/>
</dbReference>
<feature type="transmembrane region" description="Helical" evidence="2">
    <location>
        <begin position="33"/>
        <end position="51"/>
    </location>
</feature>
<keyword evidence="1" id="KW-0488">Methylation</keyword>
<proteinExistence type="predicted"/>
<keyword evidence="2" id="KW-0472">Membrane</keyword>
<protein>
    <submittedName>
        <fullName evidence="3">Pilus assembly protein PilE</fullName>
    </submittedName>
</protein>
<dbReference type="Pfam" id="PF07963">
    <property type="entry name" value="N_methyl"/>
    <property type="match status" value="1"/>
</dbReference>
<dbReference type="PROSITE" id="PS00409">
    <property type="entry name" value="PROKAR_NTER_METHYL"/>
    <property type="match status" value="1"/>
</dbReference>
<dbReference type="InterPro" id="IPR012902">
    <property type="entry name" value="N_methyl_site"/>
</dbReference>
<dbReference type="InterPro" id="IPR000983">
    <property type="entry name" value="Bac_GSPG_pilin"/>
</dbReference>
<dbReference type="InterPro" id="IPR045584">
    <property type="entry name" value="Pilin-like"/>
</dbReference>
<dbReference type="GO" id="GO:0015628">
    <property type="term" value="P:protein secretion by the type II secretion system"/>
    <property type="evidence" value="ECO:0007669"/>
    <property type="project" value="InterPro"/>
</dbReference>
<dbReference type="PANTHER" id="PTHR30093:SF47">
    <property type="entry name" value="TYPE IV PILUS NON-CORE MINOR PILIN PILE"/>
    <property type="match status" value="1"/>
</dbReference>
<evidence type="ECO:0000256" key="1">
    <source>
        <dbReference type="ARBA" id="ARBA00022481"/>
    </source>
</evidence>
<reference evidence="4" key="1">
    <citation type="submission" date="2017-09" db="EMBL/GenBank/DDBJ databases">
        <title>The Reconstruction of 2,631 Draft Metagenome-Assembled Genomes from the Global Oceans.</title>
        <authorList>
            <person name="Tully B.J."/>
            <person name="Graham E.D."/>
            <person name="Heidelberg J.F."/>
        </authorList>
    </citation>
    <scope>NUCLEOTIDE SEQUENCE [LARGE SCALE GENOMIC DNA]</scope>
</reference>
<dbReference type="PRINTS" id="PR00813">
    <property type="entry name" value="BCTERIALGSPG"/>
</dbReference>
<accession>A0A2D6YIH1</accession>
<comment type="caution">
    <text evidence="3">The sequence shown here is derived from an EMBL/GenBank/DDBJ whole genome shotgun (WGS) entry which is preliminary data.</text>
</comment>
<gene>
    <name evidence="3" type="ORF">CMN54_05980</name>
</gene>
<dbReference type="SUPFAM" id="SSF54523">
    <property type="entry name" value="Pili subunits"/>
    <property type="match status" value="1"/>
</dbReference>
<dbReference type="Proteomes" id="UP000226525">
    <property type="component" value="Unassembled WGS sequence"/>
</dbReference>
<dbReference type="NCBIfam" id="TIGR02532">
    <property type="entry name" value="IV_pilin_GFxxxE"/>
    <property type="match status" value="1"/>
</dbReference>
<dbReference type="InterPro" id="IPR031982">
    <property type="entry name" value="PilE-like"/>
</dbReference>
<dbReference type="EMBL" id="NZEX01000066">
    <property type="protein sequence ID" value="MAH62983.1"/>
    <property type="molecule type" value="Genomic_DNA"/>
</dbReference>
<dbReference type="Gene3D" id="3.30.700.10">
    <property type="entry name" value="Glycoprotein, Type 4 Pilin"/>
    <property type="match status" value="1"/>
</dbReference>
<keyword evidence="2" id="KW-0812">Transmembrane</keyword>